<evidence type="ECO:0000256" key="1">
    <source>
        <dbReference type="SAM" id="Phobius"/>
    </source>
</evidence>
<reference evidence="3 4" key="1">
    <citation type="submission" date="2024-04" db="EMBL/GenBank/DDBJ databases">
        <authorList>
            <consortium name="Genoscope - CEA"/>
            <person name="William W."/>
        </authorList>
    </citation>
    <scope>NUCLEOTIDE SEQUENCE [LARGE SCALE GENOMIC DNA]</scope>
</reference>
<organism evidence="3 4">
    <name type="scientific">Lymnaea stagnalis</name>
    <name type="common">Great pond snail</name>
    <name type="synonym">Helix stagnalis</name>
    <dbReference type="NCBI Taxonomy" id="6523"/>
    <lineage>
        <taxon>Eukaryota</taxon>
        <taxon>Metazoa</taxon>
        <taxon>Spiralia</taxon>
        <taxon>Lophotrochozoa</taxon>
        <taxon>Mollusca</taxon>
        <taxon>Gastropoda</taxon>
        <taxon>Heterobranchia</taxon>
        <taxon>Euthyneura</taxon>
        <taxon>Panpulmonata</taxon>
        <taxon>Hygrophila</taxon>
        <taxon>Lymnaeoidea</taxon>
        <taxon>Lymnaeidae</taxon>
        <taxon>Lymnaea</taxon>
    </lineage>
</organism>
<protein>
    <recommendedName>
        <fullName evidence="2">VWFD domain-containing protein</fullName>
    </recommendedName>
</protein>
<dbReference type="EMBL" id="CAXITT010000053">
    <property type="protein sequence ID" value="CAL1529689.1"/>
    <property type="molecule type" value="Genomic_DNA"/>
</dbReference>
<sequence>MISKLEICDPIQLCVISEGYECVNKLGTILANYDRSNDKDALCMGRLKSQECVDEFVFKCSDAKAKPVKDAFKKLFDKVNDTCKDIELPPAPICPAIPERNRVCYLGNSFRCLADLNIKYLNTGDSLIWRRQCLEIQSMMVCVATNTTSCDAESGDVKAIRESLKDIRTTAYGQCPWMSDDLCSNEEICPVVNAGCEVDLERGMINGEKTVCELKQLADECIQRNTVTCNHAQKTQANNVLEKKLQALGFSKDLSCDNSSYDGCLYSFLSAARDIYVDSRRNVSCQLLQSQYNCIAMKISNPNNSSFIDLARNLLSELSKKLIATPCTVNVSSSCSQIPVRKLSELITQLLLNVQLHTTSFCAQSLAIIQEQKTGDCNSGLYDIIQNSSAFQQKCVGEVPSCLAAKTKIEECLGGNSASSCLDQKGARCISQYLPVNCTLDKTWYTQLCEHTVLLQVNGQQSSKNFISEAGLHSRFSWLFVDGYRHFRMVMSAQPINSSTVPSCLQGSQVNDPIPQVCSDSNPKTLGNSSNEIAFNIYARQDYRMDGPQSVKLEFTVIPYRNVTNTTSGNETYEDLLGASFKLTYIIEVDDTDALRSMCSSINDPHITTYDGFKYNNMNSGLYILHRHIKEAIAVLVQYQQCAAHGTCNCAVHVMAEKCKLSIDLCNPNTPLISFDAPKGTKDLPISLFVEKDQKTYSVVCLATGTIIKVVVDDPYMNVWILPSAADRGNAGGQCGDNNGDGNNDFQLPDSSRYILVPGDSQFGVISPDFYNNAWKVSNASDLASIFAPGVQITTEPLPEYCYLWSNSSTGTKPTCHQSAHLTTCGYVTGEDQSNKLLEMMNQMTSTGSKRKKRQAVAQEEEIVNTTRVAPGWPTPTGWTLEKATEYCMDNLYNPSLEACRETVLAMDETLKSFSLDDALRVCIDDIRLSDSTSWIQGARQVATQICIEEINRNPEYQKQTKTSDLAIAFMNTTCLPYDCSGKGKCYKGICLCDKDYVGTGCELSVGQVTPPTLTQPDEGVHMCEITATSDCSSIYITGKGFVGSSYLSCHIQEVEVAESGMRDVTSKITVVRADLLGTDLVRCDLGTKSTIKRSVKVSVSNDGKTPYPTYQYFIAYDPVCYECTMYSCIKNTDVCFIGTTCVSEGKRSVYSECQYCDLKNPNKWSIDTGITGCKEDDNKHTTETMDVTTKALIAAGVTLLVLLIILVVALFVYYKRRDAARKREARQMHRHDNQAYQDHPPFYGQPVTAINTKPSSVKNNLLGLNSP</sequence>
<gene>
    <name evidence="3" type="ORF">GSLYS_00003844001</name>
</gene>
<dbReference type="Proteomes" id="UP001497497">
    <property type="component" value="Unassembled WGS sequence"/>
</dbReference>
<dbReference type="InterPro" id="IPR058727">
    <property type="entry name" value="Helical_Vwde"/>
</dbReference>
<dbReference type="Pfam" id="PF26129">
    <property type="entry name" value="Vwde"/>
    <property type="match status" value="1"/>
</dbReference>
<evidence type="ECO:0000259" key="2">
    <source>
        <dbReference type="PROSITE" id="PS51233"/>
    </source>
</evidence>
<dbReference type="InterPro" id="IPR001846">
    <property type="entry name" value="VWF_type-D"/>
</dbReference>
<accession>A0AAV2HB59</accession>
<name>A0AAV2HB59_LYMST</name>
<keyword evidence="1" id="KW-0812">Transmembrane</keyword>
<keyword evidence="1" id="KW-1133">Transmembrane helix</keyword>
<dbReference type="SMART" id="SM00216">
    <property type="entry name" value="VWD"/>
    <property type="match status" value="1"/>
</dbReference>
<feature type="transmembrane region" description="Helical" evidence="1">
    <location>
        <begin position="1192"/>
        <end position="1215"/>
    </location>
</feature>
<keyword evidence="1" id="KW-0472">Membrane</keyword>
<comment type="caution">
    <text evidence="3">The sequence shown here is derived from an EMBL/GenBank/DDBJ whole genome shotgun (WGS) entry which is preliminary data.</text>
</comment>
<dbReference type="Pfam" id="PF00094">
    <property type="entry name" value="VWD"/>
    <property type="match status" value="1"/>
</dbReference>
<proteinExistence type="predicted"/>
<dbReference type="AlphaFoldDB" id="A0AAV2HB59"/>
<evidence type="ECO:0000313" key="3">
    <source>
        <dbReference type="EMBL" id="CAL1529689.1"/>
    </source>
</evidence>
<feature type="domain" description="VWFD" evidence="2">
    <location>
        <begin position="597"/>
        <end position="783"/>
    </location>
</feature>
<keyword evidence="4" id="KW-1185">Reference proteome</keyword>
<dbReference type="PROSITE" id="PS51233">
    <property type="entry name" value="VWFD"/>
    <property type="match status" value="1"/>
</dbReference>
<evidence type="ECO:0000313" key="4">
    <source>
        <dbReference type="Proteomes" id="UP001497497"/>
    </source>
</evidence>